<dbReference type="Proteomes" id="UP000006798">
    <property type="component" value="Plasmid pBB1"/>
</dbReference>
<sequence>MNVESFLSQFEWQMLVTSRDLMRILYPRYIFCLYRRK</sequence>
<evidence type="ECO:0000313" key="1">
    <source>
        <dbReference type="EMBL" id="AEI81738.1"/>
    </source>
</evidence>
<dbReference type="HOGENOM" id="CLU_3342753_0_0_4"/>
<name>F8GWL8_CUPNN</name>
<dbReference type="KEGG" id="cnc:CNE_BB1p03140"/>
<gene>
    <name evidence="1" type="ordered locus">CNE_BB1p03140</name>
</gene>
<reference evidence="1 2" key="1">
    <citation type="journal article" date="2011" name="J. Bacteriol.">
        <title>Complete genome sequence of the type strain Cupriavidus necator N-1.</title>
        <authorList>
            <person name="Poehlein A."/>
            <person name="Kusian B."/>
            <person name="Friedrich B."/>
            <person name="Daniel R."/>
            <person name="Bowien B."/>
        </authorList>
    </citation>
    <scope>NUCLEOTIDE SEQUENCE [LARGE SCALE GENOMIC DNA]</scope>
    <source>
        <strain evidence="2">ATCC 43291 / DSM 13513 / CCUG 52238 / LMG 8453 / N-1</strain>
        <plasmid evidence="1 2">pBB1</plasmid>
    </source>
</reference>
<proteinExistence type="predicted"/>
<dbReference type="AlphaFoldDB" id="F8GWL8"/>
<organism evidence="1 2">
    <name type="scientific">Cupriavidus necator (strain ATCC 43291 / DSM 13513 / CCUG 52238 / LMG 8453 / N-1)</name>
    <name type="common">Ralstonia eutropha</name>
    <dbReference type="NCBI Taxonomy" id="1042878"/>
    <lineage>
        <taxon>Bacteria</taxon>
        <taxon>Pseudomonadati</taxon>
        <taxon>Pseudomonadota</taxon>
        <taxon>Betaproteobacteria</taxon>
        <taxon>Burkholderiales</taxon>
        <taxon>Burkholderiaceae</taxon>
        <taxon>Cupriavidus</taxon>
    </lineage>
</organism>
<accession>F8GWL8</accession>
<keyword evidence="1" id="KW-0614">Plasmid</keyword>
<geneLocation type="plasmid" evidence="1 2">
    <name>pBB1</name>
</geneLocation>
<protein>
    <submittedName>
        <fullName evidence="1">Uncharacterized protein</fullName>
    </submittedName>
</protein>
<dbReference type="EMBL" id="CP002879">
    <property type="protein sequence ID" value="AEI81738.1"/>
    <property type="molecule type" value="Genomic_DNA"/>
</dbReference>
<evidence type="ECO:0000313" key="2">
    <source>
        <dbReference type="Proteomes" id="UP000006798"/>
    </source>
</evidence>